<accession>A0A413CTY0</accession>
<keyword evidence="3 5" id="KW-0067">ATP-binding</keyword>
<protein>
    <submittedName>
        <fullName evidence="5">ABC transporter ATP-binding protein</fullName>
    </submittedName>
</protein>
<dbReference type="EMBL" id="QSAT01000018">
    <property type="protein sequence ID" value="RGW74984.1"/>
    <property type="molecule type" value="Genomic_DNA"/>
</dbReference>
<feature type="domain" description="ABC transporter" evidence="4">
    <location>
        <begin position="2"/>
        <end position="230"/>
    </location>
</feature>
<evidence type="ECO:0000256" key="3">
    <source>
        <dbReference type="ARBA" id="ARBA00022840"/>
    </source>
</evidence>
<dbReference type="InterPro" id="IPR017871">
    <property type="entry name" value="ABC_transporter-like_CS"/>
</dbReference>
<dbReference type="PROSITE" id="PS00211">
    <property type="entry name" value="ABC_TRANSPORTER_1"/>
    <property type="match status" value="1"/>
</dbReference>
<dbReference type="Proteomes" id="UP000284651">
    <property type="component" value="Unassembled WGS sequence"/>
</dbReference>
<organism evidence="5 6">
    <name type="scientific">Holdemanella biformis</name>
    <dbReference type="NCBI Taxonomy" id="1735"/>
    <lineage>
        <taxon>Bacteria</taxon>
        <taxon>Bacillati</taxon>
        <taxon>Bacillota</taxon>
        <taxon>Erysipelotrichia</taxon>
        <taxon>Erysipelotrichales</taxon>
        <taxon>Erysipelotrichaceae</taxon>
        <taxon>Holdemanella</taxon>
    </lineage>
</organism>
<dbReference type="SUPFAM" id="SSF52540">
    <property type="entry name" value="P-loop containing nucleoside triphosphate hydrolases"/>
    <property type="match status" value="1"/>
</dbReference>
<dbReference type="SMART" id="SM00382">
    <property type="entry name" value="AAA"/>
    <property type="match status" value="1"/>
</dbReference>
<dbReference type="InterPro" id="IPR003439">
    <property type="entry name" value="ABC_transporter-like_ATP-bd"/>
</dbReference>
<dbReference type="Gene3D" id="3.40.50.300">
    <property type="entry name" value="P-loop containing nucleotide triphosphate hydrolases"/>
    <property type="match status" value="1"/>
</dbReference>
<keyword evidence="1" id="KW-0813">Transport</keyword>
<dbReference type="InterPro" id="IPR003593">
    <property type="entry name" value="AAA+_ATPase"/>
</dbReference>
<gene>
    <name evidence="5" type="ORF">DWV56_06520</name>
</gene>
<dbReference type="Pfam" id="PF00005">
    <property type="entry name" value="ABC_tran"/>
    <property type="match status" value="1"/>
</dbReference>
<comment type="caution">
    <text evidence="5">The sequence shown here is derived from an EMBL/GenBank/DDBJ whole genome shotgun (WGS) entry which is preliminary data.</text>
</comment>
<name>A0A413CTY0_9FIRM</name>
<evidence type="ECO:0000313" key="5">
    <source>
        <dbReference type="EMBL" id="RGW74984.1"/>
    </source>
</evidence>
<dbReference type="GO" id="GO:0016887">
    <property type="term" value="F:ATP hydrolysis activity"/>
    <property type="evidence" value="ECO:0007669"/>
    <property type="project" value="InterPro"/>
</dbReference>
<dbReference type="PANTHER" id="PTHR42939:SF1">
    <property type="entry name" value="ABC TRANSPORTER ATP-BINDING PROTEIN ALBC-RELATED"/>
    <property type="match status" value="1"/>
</dbReference>
<dbReference type="InterPro" id="IPR027417">
    <property type="entry name" value="P-loop_NTPase"/>
</dbReference>
<evidence type="ECO:0000313" key="6">
    <source>
        <dbReference type="Proteomes" id="UP000284651"/>
    </source>
</evidence>
<evidence type="ECO:0000256" key="1">
    <source>
        <dbReference type="ARBA" id="ARBA00022448"/>
    </source>
</evidence>
<dbReference type="AlphaFoldDB" id="A0A413CTY0"/>
<dbReference type="PROSITE" id="PS50893">
    <property type="entry name" value="ABC_TRANSPORTER_2"/>
    <property type="match status" value="1"/>
</dbReference>
<evidence type="ECO:0000259" key="4">
    <source>
        <dbReference type="PROSITE" id="PS50893"/>
    </source>
</evidence>
<dbReference type="PANTHER" id="PTHR42939">
    <property type="entry name" value="ABC TRANSPORTER ATP-BINDING PROTEIN ALBC-RELATED"/>
    <property type="match status" value="1"/>
</dbReference>
<sequence>MFQTCIIMKALSIKHLNKNKILNDINLDIEAGEIVALVGPNGSGKSTLMKCIMGFSNIDNGEIWIFDSLNNKNALKDVACSIEYPPLYPDLNGLDHFKLISQLNNINEQQMNNYIEFSGLKERLKKKTKYYSVGMKQMLILSLVIMQKPRLLVLDEPFNGLDLQTKKRVIDELENLNKQGTTILWSSHEINQLREMSDRYIFINCGKIVGHMQNERKYKAVNHEDPLEQYYFEVCKNV</sequence>
<dbReference type="GO" id="GO:0005524">
    <property type="term" value="F:ATP binding"/>
    <property type="evidence" value="ECO:0007669"/>
    <property type="project" value="UniProtKB-KW"/>
</dbReference>
<evidence type="ECO:0000256" key="2">
    <source>
        <dbReference type="ARBA" id="ARBA00022741"/>
    </source>
</evidence>
<reference evidence="5 6" key="1">
    <citation type="submission" date="2018-08" db="EMBL/GenBank/DDBJ databases">
        <title>A genome reference for cultivated species of the human gut microbiota.</title>
        <authorList>
            <person name="Zou Y."/>
            <person name="Xue W."/>
            <person name="Luo G."/>
        </authorList>
    </citation>
    <scope>NUCLEOTIDE SEQUENCE [LARGE SCALE GENOMIC DNA]</scope>
    <source>
        <strain evidence="5 6">AF10-31</strain>
    </source>
</reference>
<proteinExistence type="predicted"/>
<keyword evidence="2" id="KW-0547">Nucleotide-binding</keyword>
<dbReference type="InterPro" id="IPR051782">
    <property type="entry name" value="ABC_Transporter_VariousFunc"/>
</dbReference>